<protein>
    <submittedName>
        <fullName evidence="2">Uncharacterized protein</fullName>
    </submittedName>
</protein>
<evidence type="ECO:0000313" key="3">
    <source>
        <dbReference type="Proteomes" id="UP001221686"/>
    </source>
</evidence>
<name>A0ABT5EC36_9BACT</name>
<sequence length="70" mass="7929">MREHAGRAARAEAEDDRAAAIEAWQDVLRLLPLPSRAEQHARRELARLEGRTGPFARPERVGERASHAYE</sequence>
<evidence type="ECO:0000313" key="2">
    <source>
        <dbReference type="EMBL" id="MDC0723417.1"/>
    </source>
</evidence>
<dbReference type="RefSeq" id="WP_272091958.1">
    <property type="nucleotide sequence ID" value="NZ_JAQNDL010000005.1"/>
</dbReference>
<organism evidence="2 3">
    <name type="scientific">Nannocystis bainbridge</name>
    <dbReference type="NCBI Taxonomy" id="2995303"/>
    <lineage>
        <taxon>Bacteria</taxon>
        <taxon>Pseudomonadati</taxon>
        <taxon>Myxococcota</taxon>
        <taxon>Polyangia</taxon>
        <taxon>Nannocystales</taxon>
        <taxon>Nannocystaceae</taxon>
        <taxon>Nannocystis</taxon>
    </lineage>
</organism>
<comment type="caution">
    <text evidence="2">The sequence shown here is derived from an EMBL/GenBank/DDBJ whole genome shotgun (WGS) entry which is preliminary data.</text>
</comment>
<feature type="compositionally biased region" description="Basic and acidic residues" evidence="1">
    <location>
        <begin position="57"/>
        <end position="70"/>
    </location>
</feature>
<dbReference type="EMBL" id="JAQNDL010000005">
    <property type="protein sequence ID" value="MDC0723417.1"/>
    <property type="molecule type" value="Genomic_DNA"/>
</dbReference>
<dbReference type="Proteomes" id="UP001221686">
    <property type="component" value="Unassembled WGS sequence"/>
</dbReference>
<reference evidence="2 3" key="1">
    <citation type="submission" date="2022-11" db="EMBL/GenBank/DDBJ databases">
        <title>Minimal conservation of predation-associated metabolite biosynthetic gene clusters underscores biosynthetic potential of Myxococcota including descriptions for ten novel species: Archangium lansinium sp. nov., Myxococcus landrumus sp. nov., Nannocystis bai.</title>
        <authorList>
            <person name="Ahearne A."/>
            <person name="Stevens C."/>
            <person name="Dowd S."/>
        </authorList>
    </citation>
    <scope>NUCLEOTIDE SEQUENCE [LARGE SCALE GENOMIC DNA]</scope>
    <source>
        <strain evidence="2 3">BB15-2</strain>
    </source>
</reference>
<gene>
    <name evidence="2" type="ORF">POL25_41435</name>
</gene>
<accession>A0ABT5EC36</accession>
<feature type="region of interest" description="Disordered" evidence="1">
    <location>
        <begin position="47"/>
        <end position="70"/>
    </location>
</feature>
<evidence type="ECO:0000256" key="1">
    <source>
        <dbReference type="SAM" id="MobiDB-lite"/>
    </source>
</evidence>
<keyword evidence="3" id="KW-1185">Reference proteome</keyword>
<proteinExistence type="predicted"/>